<dbReference type="GO" id="GO:0003954">
    <property type="term" value="F:NADH dehydrogenase activity"/>
    <property type="evidence" value="ECO:0007669"/>
    <property type="project" value="TreeGrafter"/>
</dbReference>
<feature type="transmembrane region" description="Helical" evidence="7">
    <location>
        <begin position="342"/>
        <end position="364"/>
    </location>
</feature>
<dbReference type="PANTHER" id="PTHR43507:SF1">
    <property type="entry name" value="NADH-UBIQUINONE OXIDOREDUCTASE CHAIN 4"/>
    <property type="match status" value="1"/>
</dbReference>
<dbReference type="KEGG" id="ttr:Tter_1532"/>
<name>D1CCC3_THET1</name>
<evidence type="ECO:0000256" key="6">
    <source>
        <dbReference type="RuleBase" id="RU000320"/>
    </source>
</evidence>
<dbReference type="GO" id="GO:0008137">
    <property type="term" value="F:NADH dehydrogenase (ubiquinone) activity"/>
    <property type="evidence" value="ECO:0007669"/>
    <property type="project" value="InterPro"/>
</dbReference>
<dbReference type="PRINTS" id="PR01437">
    <property type="entry name" value="NUOXDRDTASE4"/>
</dbReference>
<evidence type="ECO:0000256" key="3">
    <source>
        <dbReference type="ARBA" id="ARBA00022692"/>
    </source>
</evidence>
<protein>
    <submittedName>
        <fullName evidence="9">Proton-translocating NADH-quinone oxidoreductase, chain M</fullName>
        <ecNumber evidence="9">1.6.99.5</ecNumber>
    </submittedName>
</protein>
<feature type="transmembrane region" description="Helical" evidence="7">
    <location>
        <begin position="42"/>
        <end position="63"/>
    </location>
</feature>
<dbReference type="GO" id="GO:0015990">
    <property type="term" value="P:electron transport coupled proton transport"/>
    <property type="evidence" value="ECO:0007669"/>
    <property type="project" value="TreeGrafter"/>
</dbReference>
<evidence type="ECO:0000259" key="8">
    <source>
        <dbReference type="Pfam" id="PF00361"/>
    </source>
</evidence>
<dbReference type="HOGENOM" id="CLU_007100_4_4_0"/>
<dbReference type="EMBL" id="CP001825">
    <property type="protein sequence ID" value="ACZ42438.1"/>
    <property type="molecule type" value="Genomic_DNA"/>
</dbReference>
<feature type="transmembrane region" description="Helical" evidence="7">
    <location>
        <begin position="257"/>
        <end position="277"/>
    </location>
</feature>
<proteinExistence type="inferred from homology"/>
<evidence type="ECO:0000313" key="9">
    <source>
        <dbReference type="EMBL" id="ACZ42438.1"/>
    </source>
</evidence>
<evidence type="ECO:0000256" key="2">
    <source>
        <dbReference type="ARBA" id="ARBA00009025"/>
    </source>
</evidence>
<keyword evidence="9" id="KW-0560">Oxidoreductase</keyword>
<feature type="transmembrane region" description="Helical" evidence="7">
    <location>
        <begin position="12"/>
        <end position="30"/>
    </location>
</feature>
<feature type="transmembrane region" description="Helical" evidence="7">
    <location>
        <begin position="385"/>
        <end position="406"/>
    </location>
</feature>
<dbReference type="Proteomes" id="UP000000323">
    <property type="component" value="Chromosome 1"/>
</dbReference>
<accession>D1CCC3</accession>
<dbReference type="Pfam" id="PF00361">
    <property type="entry name" value="Proton_antipo_M"/>
    <property type="match status" value="1"/>
</dbReference>
<evidence type="ECO:0000256" key="5">
    <source>
        <dbReference type="ARBA" id="ARBA00023136"/>
    </source>
</evidence>
<dbReference type="InterPro" id="IPR003918">
    <property type="entry name" value="NADH_UbQ_OxRdtase"/>
</dbReference>
<comment type="subcellular location">
    <subcellularLocation>
        <location evidence="1">Endomembrane system</location>
        <topology evidence="1">Multi-pass membrane protein</topology>
    </subcellularLocation>
    <subcellularLocation>
        <location evidence="6">Membrane</location>
        <topology evidence="6">Multi-pass membrane protein</topology>
    </subcellularLocation>
</comment>
<dbReference type="GO" id="GO:0016020">
    <property type="term" value="C:membrane"/>
    <property type="evidence" value="ECO:0007669"/>
    <property type="project" value="UniProtKB-SubCell"/>
</dbReference>
<sequence length="511" mass="55893">MTYGTNQLGMPILTLTLLVPLASAILAALVPGDRKNTIRWIAVIGSGVNLMLAAIALASFRFGTDQIQLVERWIWAPSLNLQYYLGIDGISVLLYGLTALLSFIAIVYSFGVIDYRIKEYYVALLVLETGMLGVFVALDLLLFYVFFELTLIPMALLIGVWGHGRKLYSAVKFFLYTLAGSLIMLAAIASIYVHTSSIPNGPTLNYVDLLRIAPNWSYAWQVWMFWGFFFAFAIKVPLFPFHTWLPDAHVDAPTAGSILLAGVLLKMGGYGFLRWLLPLAPEASRDLAVIPITLSVIAILYGALVTLVQRDLKKLVAYSSVASMGFVVLGIFIFNLHGAQGAIVQMVSHGFISGALFLGVGVIYERLHTREIAKLGGLATLMGPFASLWVMLSLANLGLPGFSAFVGEVLVTLGTWLYKPWLAFPVYAYIILSAAYMLWMVARVFYLGKPESKVSLPPMNIYQEALPLVVLVGFSFVLGVWATPFLRATEPSLVTLLGHLGVSTAASIGIR</sequence>
<dbReference type="InterPro" id="IPR001750">
    <property type="entry name" value="ND/Mrp_TM"/>
</dbReference>
<dbReference type="OrthoDB" id="9807568at2"/>
<feature type="transmembrane region" description="Helical" evidence="7">
    <location>
        <begin position="426"/>
        <end position="446"/>
    </location>
</feature>
<feature type="transmembrane region" description="Helical" evidence="7">
    <location>
        <begin position="83"/>
        <end position="108"/>
    </location>
</feature>
<keyword evidence="5 7" id="KW-0472">Membrane</keyword>
<feature type="transmembrane region" description="Helical" evidence="7">
    <location>
        <begin position="144"/>
        <end position="161"/>
    </location>
</feature>
<keyword evidence="3 6" id="KW-0812">Transmembrane</keyword>
<dbReference type="NCBIfam" id="TIGR01972">
    <property type="entry name" value="NDH_I_M"/>
    <property type="match status" value="1"/>
</dbReference>
<dbReference type="RefSeq" id="WP_012875472.1">
    <property type="nucleotide sequence ID" value="NC_013525.1"/>
</dbReference>
<evidence type="ECO:0000256" key="4">
    <source>
        <dbReference type="ARBA" id="ARBA00022989"/>
    </source>
</evidence>
<evidence type="ECO:0000313" key="10">
    <source>
        <dbReference type="Proteomes" id="UP000000323"/>
    </source>
</evidence>
<feature type="transmembrane region" description="Helical" evidence="7">
    <location>
        <begin position="173"/>
        <end position="193"/>
    </location>
</feature>
<feature type="transmembrane region" description="Helical" evidence="7">
    <location>
        <begin position="289"/>
        <end position="308"/>
    </location>
</feature>
<evidence type="ECO:0000256" key="1">
    <source>
        <dbReference type="ARBA" id="ARBA00004127"/>
    </source>
</evidence>
<keyword evidence="10" id="KW-1185">Reference proteome</keyword>
<feature type="transmembrane region" description="Helical" evidence="7">
    <location>
        <begin position="120"/>
        <end position="138"/>
    </location>
</feature>
<organism evidence="9 10">
    <name type="scientific">Thermobaculum terrenum (strain ATCC BAA-798 / CCMEE 7001 / YNP1)</name>
    <dbReference type="NCBI Taxonomy" id="525904"/>
    <lineage>
        <taxon>Bacteria</taxon>
        <taxon>Bacillati</taxon>
        <taxon>Chloroflexota</taxon>
        <taxon>Chloroflexia</taxon>
        <taxon>Candidatus Thermobaculales</taxon>
        <taxon>Candidatus Thermobaculaceae</taxon>
        <taxon>Thermobaculum</taxon>
    </lineage>
</organism>
<gene>
    <name evidence="9" type="ordered locus">Tter_1532</name>
</gene>
<dbReference type="EC" id="1.6.99.5" evidence="9"/>
<feature type="transmembrane region" description="Helical" evidence="7">
    <location>
        <begin position="315"/>
        <end position="336"/>
    </location>
</feature>
<feature type="transmembrane region" description="Helical" evidence="7">
    <location>
        <begin position="223"/>
        <end position="245"/>
    </location>
</feature>
<evidence type="ECO:0000256" key="7">
    <source>
        <dbReference type="SAM" id="Phobius"/>
    </source>
</evidence>
<feature type="transmembrane region" description="Helical" evidence="7">
    <location>
        <begin position="466"/>
        <end position="486"/>
    </location>
</feature>
<dbReference type="GO" id="GO:0012505">
    <property type="term" value="C:endomembrane system"/>
    <property type="evidence" value="ECO:0007669"/>
    <property type="project" value="UniProtKB-SubCell"/>
</dbReference>
<dbReference type="PANTHER" id="PTHR43507">
    <property type="entry name" value="NADH-UBIQUINONE OXIDOREDUCTASE CHAIN 4"/>
    <property type="match status" value="1"/>
</dbReference>
<dbReference type="GO" id="GO:0042773">
    <property type="term" value="P:ATP synthesis coupled electron transport"/>
    <property type="evidence" value="ECO:0007669"/>
    <property type="project" value="InterPro"/>
</dbReference>
<comment type="similarity">
    <text evidence="2">Belongs to the complex I subunit 4 family.</text>
</comment>
<reference evidence="10" key="1">
    <citation type="journal article" date="2010" name="Stand. Genomic Sci.">
        <title>Complete genome sequence of 'Thermobaculum terrenum' type strain (YNP1).</title>
        <authorList>
            <person name="Kiss H."/>
            <person name="Cleland D."/>
            <person name="Lapidus A."/>
            <person name="Lucas S."/>
            <person name="Glavina Del Rio T."/>
            <person name="Nolan M."/>
            <person name="Tice H."/>
            <person name="Han C."/>
            <person name="Goodwin L."/>
            <person name="Pitluck S."/>
            <person name="Liolios K."/>
            <person name="Ivanova N."/>
            <person name="Mavromatis K."/>
            <person name="Ovchinnikova G."/>
            <person name="Pati A."/>
            <person name="Chen A."/>
            <person name="Palaniappan K."/>
            <person name="Land M."/>
            <person name="Hauser L."/>
            <person name="Chang Y."/>
            <person name="Jeffries C."/>
            <person name="Lu M."/>
            <person name="Brettin T."/>
            <person name="Detter J."/>
            <person name="Goker M."/>
            <person name="Tindall B."/>
            <person name="Beck B."/>
            <person name="McDermott T."/>
            <person name="Woyke T."/>
            <person name="Bristow J."/>
            <person name="Eisen J."/>
            <person name="Markowitz V."/>
            <person name="Hugenholtz P."/>
            <person name="Kyrpides N."/>
            <person name="Klenk H."/>
            <person name="Cheng J."/>
        </authorList>
    </citation>
    <scope>NUCLEOTIDE SEQUENCE [LARGE SCALE GENOMIC DNA]</scope>
    <source>
        <strain evidence="10">ATCC BAA-798 / YNP1</strain>
    </source>
</reference>
<dbReference type="InterPro" id="IPR010227">
    <property type="entry name" value="NADH_Q_OxRdtase_chainM/4"/>
</dbReference>
<dbReference type="STRING" id="525904.Tter_1532"/>
<keyword evidence="4 7" id="KW-1133">Transmembrane helix</keyword>
<dbReference type="eggNOG" id="COG1008">
    <property type="taxonomic scope" value="Bacteria"/>
</dbReference>
<dbReference type="AlphaFoldDB" id="D1CCC3"/>
<dbReference type="GO" id="GO:0048039">
    <property type="term" value="F:ubiquinone binding"/>
    <property type="evidence" value="ECO:0007669"/>
    <property type="project" value="TreeGrafter"/>
</dbReference>
<feature type="domain" description="NADH:quinone oxidoreductase/Mrp antiporter transmembrane" evidence="8">
    <location>
        <begin position="137"/>
        <end position="423"/>
    </location>
</feature>